<evidence type="ECO:0000313" key="2">
    <source>
        <dbReference type="EMBL" id="SDW09154.1"/>
    </source>
</evidence>
<dbReference type="Proteomes" id="UP000199118">
    <property type="component" value="Unassembled WGS sequence"/>
</dbReference>
<evidence type="ECO:0000313" key="3">
    <source>
        <dbReference type="Proteomes" id="UP000199118"/>
    </source>
</evidence>
<reference evidence="2 3" key="1">
    <citation type="submission" date="2016-10" db="EMBL/GenBank/DDBJ databases">
        <authorList>
            <person name="de Groot N.N."/>
        </authorList>
    </citation>
    <scope>NUCLEOTIDE SEQUENCE [LARGE SCALE GENOMIC DNA]</scope>
    <source>
        <strain evidence="2 3">DSM 17890</strain>
    </source>
</reference>
<accession>A0A1H2QRC8</accession>
<dbReference type="RefSeq" id="WP_092679208.1">
    <property type="nucleotide sequence ID" value="NZ_FNMZ01000001.1"/>
</dbReference>
<dbReference type="STRING" id="356660.SAMN05444336_101115"/>
<sequence>MSDAGARSDIAAWLTRLDAAGHDPAALSRLFAQDAHWRDLACLRPRFATVSGREAVVAALAPALAAGEARNFRLAPDRHGPARAERAGVEVVEAVLDFDCADGAGEAVLRLVPGPDGPVAWILLSSLLTWTGARAPISAAPSGGRRDFAAPNWADRRARAEAYADRDPEVLIVGGGHAGIVAAACLNRQGVDTLVVDRMARVGDNWRLRYHALALHNQKNSNTMPFLDFPSTFPPYIPKDLIADWLETYVRMLEVNFWCATEFTGAVRDEAAGVWEATVTRAGEPPRVMRPRHIVMATSVSGTPVVPKIPGLEGFGGEVVHSSGFASAEPWRGRGVIVVGTGTSGHDISQDLHAKGARVTMVQRSPALVTQVEPSAQLFDGIFFGPGPALADRDLLSLALPLGPMKQAHKRIAAQSVEIDRPLLDGLEAAGFKLDFGEDGTGWPLKYRTRGGGYYFNIGCADLIASREIGLVQAADIAGWEAGGARLADGRRIEAELVVLATGYRGLESLLPDLFGEAVAARVGQVWGFDADQELANMWTRTPQPGLWFSGGAFSQVRMFSRHLARQIAQALPG</sequence>
<name>A0A1H2QRC8_9RHOB</name>
<dbReference type="InterPro" id="IPR036188">
    <property type="entry name" value="FAD/NAD-bd_sf"/>
</dbReference>
<proteinExistence type="predicted"/>
<dbReference type="SUPFAM" id="SSF54427">
    <property type="entry name" value="NTF2-like"/>
    <property type="match status" value="1"/>
</dbReference>
<dbReference type="AlphaFoldDB" id="A0A1H2QRC8"/>
<dbReference type="EMBL" id="FNMZ01000001">
    <property type="protein sequence ID" value="SDW09154.1"/>
    <property type="molecule type" value="Genomic_DNA"/>
</dbReference>
<dbReference type="InterPro" id="IPR050982">
    <property type="entry name" value="Auxin_biosynth/cation_transpt"/>
</dbReference>
<dbReference type="PANTHER" id="PTHR43539">
    <property type="entry name" value="FLAVIN-BINDING MONOOXYGENASE-LIKE PROTEIN (AFU_ORTHOLOGUE AFUA_4G09220)"/>
    <property type="match status" value="1"/>
</dbReference>
<dbReference type="GO" id="GO:0050660">
    <property type="term" value="F:flavin adenine dinucleotide binding"/>
    <property type="evidence" value="ECO:0007669"/>
    <property type="project" value="TreeGrafter"/>
</dbReference>
<evidence type="ECO:0000256" key="1">
    <source>
        <dbReference type="ARBA" id="ARBA00023002"/>
    </source>
</evidence>
<protein>
    <submittedName>
        <fullName evidence="2">Putative flavoprotein involved in K+ transport</fullName>
    </submittedName>
</protein>
<dbReference type="PRINTS" id="PR00411">
    <property type="entry name" value="PNDRDTASEI"/>
</dbReference>
<dbReference type="InterPro" id="IPR032710">
    <property type="entry name" value="NTF2-like_dom_sf"/>
</dbReference>
<dbReference type="SUPFAM" id="SSF51905">
    <property type="entry name" value="FAD/NAD(P)-binding domain"/>
    <property type="match status" value="1"/>
</dbReference>
<gene>
    <name evidence="2" type="ORF">SAMN05444336_101115</name>
</gene>
<dbReference type="OrthoDB" id="9808049at2"/>
<keyword evidence="1" id="KW-0560">Oxidoreductase</keyword>
<dbReference type="GO" id="GO:0004497">
    <property type="term" value="F:monooxygenase activity"/>
    <property type="evidence" value="ECO:0007669"/>
    <property type="project" value="TreeGrafter"/>
</dbReference>
<dbReference type="PANTHER" id="PTHR43539:SF68">
    <property type="entry name" value="FLAVIN-BINDING MONOOXYGENASE-LIKE PROTEIN (AFU_ORTHOLOGUE AFUA_4G09220)"/>
    <property type="match status" value="1"/>
</dbReference>
<organism evidence="2 3">
    <name type="scientific">Albimonas donghaensis</name>
    <dbReference type="NCBI Taxonomy" id="356660"/>
    <lineage>
        <taxon>Bacteria</taxon>
        <taxon>Pseudomonadati</taxon>
        <taxon>Pseudomonadota</taxon>
        <taxon>Alphaproteobacteria</taxon>
        <taxon>Rhodobacterales</taxon>
        <taxon>Paracoccaceae</taxon>
        <taxon>Albimonas</taxon>
    </lineage>
</organism>
<dbReference type="Gene3D" id="3.50.50.60">
    <property type="entry name" value="FAD/NAD(P)-binding domain"/>
    <property type="match status" value="1"/>
</dbReference>
<dbReference type="Pfam" id="PF13738">
    <property type="entry name" value="Pyr_redox_3"/>
    <property type="match status" value="1"/>
</dbReference>
<keyword evidence="3" id="KW-1185">Reference proteome</keyword>